<dbReference type="SUPFAM" id="SSF53756">
    <property type="entry name" value="UDP-Glycosyltransferase/glycogen phosphorylase"/>
    <property type="match status" value="2"/>
</dbReference>
<evidence type="ECO:0000313" key="4">
    <source>
        <dbReference type="Proteomes" id="UP001303614"/>
    </source>
</evidence>
<dbReference type="EC" id="2.4.-.-" evidence="3"/>
<dbReference type="GO" id="GO:0016757">
    <property type="term" value="F:glycosyltransferase activity"/>
    <property type="evidence" value="ECO:0007669"/>
    <property type="project" value="UniProtKB-KW"/>
</dbReference>
<dbReference type="CDD" id="cd03809">
    <property type="entry name" value="GT4_MtfB-like"/>
    <property type="match status" value="1"/>
</dbReference>
<dbReference type="Proteomes" id="UP001303614">
    <property type="component" value="Unassembled WGS sequence"/>
</dbReference>
<feature type="domain" description="Glycosyl transferase family 1" evidence="1">
    <location>
        <begin position="221"/>
        <end position="376"/>
    </location>
</feature>
<dbReference type="InterPro" id="IPR001296">
    <property type="entry name" value="Glyco_trans_1"/>
</dbReference>
<dbReference type="Pfam" id="PF00534">
    <property type="entry name" value="Glycos_transf_1"/>
    <property type="match status" value="2"/>
</dbReference>
<dbReference type="PANTHER" id="PTHR46656:SF3">
    <property type="entry name" value="PUTATIVE-RELATED"/>
    <property type="match status" value="1"/>
</dbReference>
<dbReference type="Gene3D" id="3.40.50.2000">
    <property type="entry name" value="Glycogen Phosphorylase B"/>
    <property type="match status" value="3"/>
</dbReference>
<feature type="domain" description="Glycosyl transferase family 1" evidence="1">
    <location>
        <begin position="628"/>
        <end position="762"/>
    </location>
</feature>
<accession>A0ABU5PT79</accession>
<reference evidence="3 4" key="1">
    <citation type="submission" date="2023-12" db="EMBL/GenBank/DDBJ databases">
        <title>Genome sequencing of Xanthomonas floridensis.</title>
        <authorList>
            <person name="Greer S."/>
            <person name="Harrison J."/>
            <person name="Grant M."/>
            <person name="Vicente J."/>
            <person name="Studholme D."/>
        </authorList>
    </citation>
    <scope>NUCLEOTIDE SEQUENCE [LARGE SCALE GENOMIC DNA]</scope>
    <source>
        <strain evidence="3 4">WHRI 8848</strain>
    </source>
</reference>
<evidence type="ECO:0000259" key="2">
    <source>
        <dbReference type="Pfam" id="PF13439"/>
    </source>
</evidence>
<dbReference type="PANTHER" id="PTHR46656">
    <property type="entry name" value="PUTATIVE-RELATED"/>
    <property type="match status" value="1"/>
</dbReference>
<sequence length="1070" mass="118406">MRIVLDLQGAQTSSRDRGIGRYSLALAEAMLRQPRNHEFWIVTNADIALPDLGDVADLVPPERRVSFRTVQPTHWQDSANDWRRMASERAREAFLRALKPDVVHVSSLMEGSQDCAVTSIGVSPESVFAATTLYDLIPMHHPEYLAAAWAKRWYQDKLASLKRADLLLAISDYVRSDAMEMLSIPAERIVNISSAAAKTFKPIFIDLEIRERFSSDYGISGPYLMYSGAMDARKNLERLLVAYSMLSAASIARCQLVVSGRLSSLERDRLGLIANRLCIAPDRLVLVGHVSDLELAQLYSGAELFVLPSLHEGFGLPILEAMACGAPVIGSNLTSIPEVLTRRDALFDPEDPSSIAGAIERVLCEPALAQDLRQYGLRRSHEFSWASSASRALDAFESRARAGAMIGGWAPMLDAQDASRRVLIGELADMNSASLAVTDHDLMAAAAAVAANEEVIRDVYRRHEPLALAPSWRVEGPFDSSYSLALVNRELAKALNDLGLPVALHSTDGFKEILPDQQFMNSFPALEKLHAKAARLMPRQADISSRLIYPPHVADMDSRLNFLHAYAWEESEIPSAWIEDFNEFLQGISALSSHVGKVLIDNGVGLPIGVCGAGVDHWDRVPDDGVFPINARSFRFLHVSSCLPRKGVDVLLQSYGEVFTDADDVTLIIKTFANPQQNVRHLLHKLQKSNSRFPHVIVIEEDVESAQLKSLYRQCHVMVAPSRAEGFGLPLAEAMMSGLAVIATGWGGQCDFCTPDTAWLIDYKFAKAQTIFDLPDSVWAEPCPEHLSRLLKEVWGMPAGVRDLRTKRGQSLLIEHFTWSAAARRLLHFAHDVSRLPKDDSTLRLAWVGSFDCKRTASIPVSELIHGLPHDVKIFSELDVNNVESKVELLPCWRAQSADFANVLLAEIDVLNPTWVAIHCQAGLIAQDQLELLLMQLRTQYVSIVLILEDDEDIAQWAESLLAEIRQCARVLVSDVDGLNALRKRGVVDISAILPRHSFAEAQEPARTSPSIRLWNMLQAIHVSSKLTRGSFMQPHLSQLNNLNDFESFQSFPPQPSFAAATCSAGEASQ</sequence>
<name>A0ABU5PT79_9XANT</name>
<organism evidence="3 4">
    <name type="scientific">Xanthomonas floridensis</name>
    <dbReference type="NCBI Taxonomy" id="1843580"/>
    <lineage>
        <taxon>Bacteria</taxon>
        <taxon>Pseudomonadati</taxon>
        <taxon>Pseudomonadota</taxon>
        <taxon>Gammaproteobacteria</taxon>
        <taxon>Lysobacterales</taxon>
        <taxon>Lysobacteraceae</taxon>
        <taxon>Xanthomonas</taxon>
    </lineage>
</organism>
<evidence type="ECO:0000313" key="3">
    <source>
        <dbReference type="EMBL" id="MEA5122803.1"/>
    </source>
</evidence>
<evidence type="ECO:0000259" key="1">
    <source>
        <dbReference type="Pfam" id="PF00534"/>
    </source>
</evidence>
<protein>
    <submittedName>
        <fullName evidence="3">Glycosyltransferase</fullName>
        <ecNumber evidence="3">2.4.-.-</ecNumber>
    </submittedName>
</protein>
<gene>
    <name evidence="3" type="ORF">VB146_02730</name>
</gene>
<dbReference type="Pfam" id="PF13439">
    <property type="entry name" value="Glyco_transf_4"/>
    <property type="match status" value="1"/>
</dbReference>
<dbReference type="RefSeq" id="WP_153041986.1">
    <property type="nucleotide sequence ID" value="NZ_JAYFSN010000005.1"/>
</dbReference>
<keyword evidence="3" id="KW-0328">Glycosyltransferase</keyword>
<dbReference type="CDD" id="cd03801">
    <property type="entry name" value="GT4_PimA-like"/>
    <property type="match status" value="1"/>
</dbReference>
<feature type="domain" description="Glycosyltransferase subfamily 4-like N-terminal" evidence="2">
    <location>
        <begin position="18"/>
        <end position="190"/>
    </location>
</feature>
<keyword evidence="4" id="KW-1185">Reference proteome</keyword>
<dbReference type="InterPro" id="IPR028098">
    <property type="entry name" value="Glyco_trans_4-like_N"/>
</dbReference>
<dbReference type="EMBL" id="JAYFSO010000002">
    <property type="protein sequence ID" value="MEA5122803.1"/>
    <property type="molecule type" value="Genomic_DNA"/>
</dbReference>
<comment type="caution">
    <text evidence="3">The sequence shown here is derived from an EMBL/GenBank/DDBJ whole genome shotgun (WGS) entry which is preliminary data.</text>
</comment>
<keyword evidence="3" id="KW-0808">Transferase</keyword>
<proteinExistence type="predicted"/>